<dbReference type="AlphaFoldDB" id="A0A1G2PK51"/>
<sequence length="887" mass="93045">MVLSFCGPAKGNGYLWGDPVFQEAGLCFPFVPRVILWYNKNMRGATFSLATSFSKRRLLGAVLLFVVLAAISLGAATLRNALTTHPVFPIQIYLAGLGSQTPLLDIPSQHQYVGGAFGISAEGGASTLTRVIITEIGSMNPQDLANVHIHYDVSSSYCSDKSFSESDPTFGYPTTFDGSGKALFTGSIPLAASQAACLYAVLDVKSTALNGQTLDLAIVNAETEIVASGNSEVCPDVHNPPPDGQLMDTCPQRTIPGLTTLRLPPPSVTTVAGIGTQAPFLNIPSSAQYVGGTFRMLPDTGGTTVNRIIITEKGTVRADTNLFGVRLHYDLDTTAPYDCSSETFSASDSTYGVTTSFNSLSKATFDGSLAIGAQQAACFYLVLDVQGGAGHNDTLEVEISNPASEVVAAAGSVSPSVAVPINGTTVLTQATPVSVTVSAVGTQASSLNIPSTANYSGGAFRMITDSGSATVTKVSVSEAGSIDEANLTSLKLYYDLDTSAPYDCLSETYNSQDALYSDTATAGRAGNIVSFTGSVNVSTTQAACFYFIFDIESAAQDGSTIEVEIANPSIDVSVSSGARVPSAVAVPINGTTIARRLEGIALFVSSRGIQTSLIRIPSSAQYIGGAFVVSAGSGNAEVTKLVFAEVGTVAGGNIPRSSLYYDLDRTAPYDCASESFSVSDSIYAQGSGTGTESASYTGTVTVTPTQSVCFYMLVDVSEGARDGDTLDIFLSNPAQDVTASSGASVSPSTTVDVQGTTVLSPSALPVIPEGGLIRATGDIDVWIVKYVGSKRFKRLILSPHVFASYGHLRWDDVREVSRSTVDSYITSDLVRADGDTRVFRLFPSGDTGERRWVKTADAFNRLGFDWDAIYTINSVDRDAYIDGLSIE</sequence>
<keyword evidence="1" id="KW-0812">Transmembrane</keyword>
<keyword evidence="1" id="KW-1133">Transmembrane helix</keyword>
<accession>A0A1G2PK51</accession>
<name>A0A1G2PK51_9BACT</name>
<organism evidence="2 3">
    <name type="scientific">Candidatus Terrybacteria bacterium RIFCSPHIGHO2_01_FULL_48_17</name>
    <dbReference type="NCBI Taxonomy" id="1802362"/>
    <lineage>
        <taxon>Bacteria</taxon>
        <taxon>Candidatus Terryibacteriota</taxon>
    </lineage>
</organism>
<proteinExistence type="predicted"/>
<feature type="transmembrane region" description="Helical" evidence="1">
    <location>
        <begin position="58"/>
        <end position="78"/>
    </location>
</feature>
<keyword evidence="1" id="KW-0472">Membrane</keyword>
<dbReference type="EMBL" id="MHSS01000004">
    <property type="protein sequence ID" value="OHA48677.1"/>
    <property type="molecule type" value="Genomic_DNA"/>
</dbReference>
<protein>
    <recommendedName>
        <fullName evidence="4">Cohesin domain-containing protein</fullName>
    </recommendedName>
</protein>
<comment type="caution">
    <text evidence="2">The sequence shown here is derived from an EMBL/GenBank/DDBJ whole genome shotgun (WGS) entry which is preliminary data.</text>
</comment>
<evidence type="ECO:0000313" key="3">
    <source>
        <dbReference type="Proteomes" id="UP000177629"/>
    </source>
</evidence>
<dbReference type="Proteomes" id="UP000177629">
    <property type="component" value="Unassembled WGS sequence"/>
</dbReference>
<evidence type="ECO:0008006" key="4">
    <source>
        <dbReference type="Google" id="ProtNLM"/>
    </source>
</evidence>
<evidence type="ECO:0000313" key="2">
    <source>
        <dbReference type="EMBL" id="OHA48677.1"/>
    </source>
</evidence>
<evidence type="ECO:0000256" key="1">
    <source>
        <dbReference type="SAM" id="Phobius"/>
    </source>
</evidence>
<gene>
    <name evidence="2" type="ORF">A2806_00935</name>
</gene>
<feature type="transmembrane region" description="Helical" evidence="1">
    <location>
        <begin position="20"/>
        <end position="38"/>
    </location>
</feature>
<dbReference type="STRING" id="1802362.A2806_00935"/>
<reference evidence="2 3" key="1">
    <citation type="journal article" date="2016" name="Nat. Commun.">
        <title>Thousands of microbial genomes shed light on interconnected biogeochemical processes in an aquifer system.</title>
        <authorList>
            <person name="Anantharaman K."/>
            <person name="Brown C.T."/>
            <person name="Hug L.A."/>
            <person name="Sharon I."/>
            <person name="Castelle C.J."/>
            <person name="Probst A.J."/>
            <person name="Thomas B.C."/>
            <person name="Singh A."/>
            <person name="Wilkins M.J."/>
            <person name="Karaoz U."/>
            <person name="Brodie E.L."/>
            <person name="Williams K.H."/>
            <person name="Hubbard S.S."/>
            <person name="Banfield J.F."/>
        </authorList>
    </citation>
    <scope>NUCLEOTIDE SEQUENCE [LARGE SCALE GENOMIC DNA]</scope>
</reference>